<name>A0A1H3HA69_9BACI</name>
<gene>
    <name evidence="7" type="primary">purF</name>
    <name evidence="10" type="ORF">SAMN04488081_2124</name>
</gene>
<keyword evidence="7" id="KW-0004">4Fe-4S</keyword>
<keyword evidence="7" id="KW-0479">Metal-binding</keyword>
<dbReference type="SUPFAM" id="SSF53271">
    <property type="entry name" value="PRTase-like"/>
    <property type="match status" value="1"/>
</dbReference>
<evidence type="ECO:0000256" key="6">
    <source>
        <dbReference type="ARBA" id="ARBA00022962"/>
    </source>
</evidence>
<dbReference type="InterPro" id="IPR029055">
    <property type="entry name" value="Ntn_hydrolases_N"/>
</dbReference>
<dbReference type="Gene3D" id="3.60.20.10">
    <property type="entry name" value="Glutamine Phosphoribosylpyrophosphate, subunit 1, domain 1"/>
    <property type="match status" value="1"/>
</dbReference>
<evidence type="ECO:0000256" key="3">
    <source>
        <dbReference type="ARBA" id="ARBA00022676"/>
    </source>
</evidence>
<evidence type="ECO:0000256" key="1">
    <source>
        <dbReference type="ARBA" id="ARBA00005209"/>
    </source>
</evidence>
<comment type="pathway">
    <text evidence="1 7 8">Purine metabolism; IMP biosynthesis via de novo pathway; N(1)-(5-phospho-D-ribosyl)glycinamide from 5-phospho-alpha-D-ribose 1-diphosphate: step 1/2.</text>
</comment>
<dbReference type="Proteomes" id="UP000198647">
    <property type="component" value="Unassembled WGS sequence"/>
</dbReference>
<dbReference type="CDD" id="cd00715">
    <property type="entry name" value="GPATase_N"/>
    <property type="match status" value="1"/>
</dbReference>
<dbReference type="PIRSF" id="PIRSF000485">
    <property type="entry name" value="Amd_phspho_trans"/>
    <property type="match status" value="1"/>
</dbReference>
<keyword evidence="7" id="KW-0460">Magnesium</keyword>
<dbReference type="Gene3D" id="3.40.50.2020">
    <property type="match status" value="1"/>
</dbReference>
<evidence type="ECO:0000256" key="7">
    <source>
        <dbReference type="HAMAP-Rule" id="MF_01931"/>
    </source>
</evidence>
<comment type="catalytic activity">
    <reaction evidence="7 8">
        <text>5-phospho-beta-D-ribosylamine + L-glutamate + diphosphate = 5-phospho-alpha-D-ribose 1-diphosphate + L-glutamine + H2O</text>
        <dbReference type="Rhea" id="RHEA:14905"/>
        <dbReference type="ChEBI" id="CHEBI:15377"/>
        <dbReference type="ChEBI" id="CHEBI:29985"/>
        <dbReference type="ChEBI" id="CHEBI:33019"/>
        <dbReference type="ChEBI" id="CHEBI:58017"/>
        <dbReference type="ChEBI" id="CHEBI:58359"/>
        <dbReference type="ChEBI" id="CHEBI:58681"/>
        <dbReference type="EC" id="2.4.2.14"/>
    </reaction>
</comment>
<comment type="cofactor">
    <cofactor evidence="7">
        <name>Mg(2+)</name>
        <dbReference type="ChEBI" id="CHEBI:18420"/>
    </cofactor>
    <text evidence="7">Binds 1 Mg(2+) ion per subunit.</text>
</comment>
<reference evidence="10 11" key="1">
    <citation type="submission" date="2016-10" db="EMBL/GenBank/DDBJ databases">
        <authorList>
            <person name="Varghese N."/>
            <person name="Submissions S."/>
        </authorList>
    </citation>
    <scope>NUCLEOTIDE SEQUENCE [LARGE SCALE GENOMIC DNA]</scope>
    <source>
        <strain evidence="10 11">DSM 20748</strain>
    </source>
</reference>
<keyword evidence="6 7" id="KW-0315">Glutamine amidotransferase</keyword>
<comment type="cofactor">
    <cofactor evidence="7">
        <name>[4Fe-4S] cluster</name>
        <dbReference type="ChEBI" id="CHEBI:49883"/>
    </cofactor>
    <text evidence="7">Binds 1 [4Fe-4S] cluster per subunit.</text>
</comment>
<comment type="similarity">
    <text evidence="2 7 8">In the C-terminal section; belongs to the purine/pyrimidine phosphoribosyltransferase family.</text>
</comment>
<evidence type="ECO:0000256" key="8">
    <source>
        <dbReference type="PIRNR" id="PIRNR000485"/>
    </source>
</evidence>
<dbReference type="SUPFAM" id="SSF56235">
    <property type="entry name" value="N-terminal nucleophile aminohydrolases (Ntn hydrolases)"/>
    <property type="match status" value="1"/>
</dbReference>
<keyword evidence="3 7" id="KW-0328">Glycosyltransferase</keyword>
<proteinExistence type="inferred from homology"/>
<comment type="function">
    <text evidence="7">Catalyzes the formation of phosphoribosylamine from phosphoribosylpyrophosphate (PRPP) and glutamine.</text>
</comment>
<dbReference type="InterPro" id="IPR005854">
    <property type="entry name" value="PurF"/>
</dbReference>
<dbReference type="RefSeq" id="WP_093107668.1">
    <property type="nucleotide sequence ID" value="NZ_FNOS01000005.1"/>
</dbReference>
<dbReference type="InterPro" id="IPR000836">
    <property type="entry name" value="PRTase_dom"/>
</dbReference>
<feature type="binding site" evidence="7">
    <location>
        <position position="392"/>
    </location>
    <ligand>
        <name>[4Fe-4S] cluster</name>
        <dbReference type="ChEBI" id="CHEBI:49883"/>
    </ligand>
</feature>
<comment type="caution">
    <text evidence="10">The sequence shown here is derived from an EMBL/GenBank/DDBJ whole genome shotgun (WGS) entry which is preliminary data.</text>
</comment>
<dbReference type="InterPro" id="IPR017932">
    <property type="entry name" value="GATase_2_dom"/>
</dbReference>
<feature type="binding site" evidence="7">
    <location>
        <position position="447"/>
    </location>
    <ligand>
        <name>[4Fe-4S] cluster</name>
        <dbReference type="ChEBI" id="CHEBI:49883"/>
    </ligand>
</feature>
<feature type="binding site" evidence="7">
    <location>
        <position position="356"/>
    </location>
    <ligand>
        <name>Mg(2+)</name>
        <dbReference type="ChEBI" id="CHEBI:18420"/>
    </ligand>
</feature>
<feature type="domain" description="Glutamine amidotransferase type-2" evidence="9">
    <location>
        <begin position="12"/>
        <end position="230"/>
    </location>
</feature>
<evidence type="ECO:0000259" key="9">
    <source>
        <dbReference type="PROSITE" id="PS51278"/>
    </source>
</evidence>
<dbReference type="PANTHER" id="PTHR11907">
    <property type="entry name" value="AMIDOPHOSPHORIBOSYLTRANSFERASE"/>
    <property type="match status" value="1"/>
</dbReference>
<dbReference type="EC" id="2.4.2.14" evidence="7"/>
<dbReference type="Pfam" id="PF13522">
    <property type="entry name" value="GATase_6"/>
    <property type="match status" value="1"/>
</dbReference>
<dbReference type="CDD" id="cd06223">
    <property type="entry name" value="PRTases_typeI"/>
    <property type="match status" value="1"/>
</dbReference>
<keyword evidence="11" id="KW-1185">Reference proteome</keyword>
<feature type="active site" description="Nucleophile" evidence="7">
    <location>
        <position position="12"/>
    </location>
</feature>
<accession>A0A1H3HA69</accession>
<dbReference type="Pfam" id="PF00156">
    <property type="entry name" value="Pribosyltran"/>
    <property type="match status" value="1"/>
</dbReference>
<evidence type="ECO:0000313" key="10">
    <source>
        <dbReference type="EMBL" id="SDY12250.1"/>
    </source>
</evidence>
<keyword evidence="7" id="KW-0411">Iron-sulfur</keyword>
<dbReference type="EMBL" id="FNOS01000005">
    <property type="protein sequence ID" value="SDY12250.1"/>
    <property type="molecule type" value="Genomic_DNA"/>
</dbReference>
<organism evidence="10 11">
    <name type="scientific">Salimicrobium album</name>
    <dbReference type="NCBI Taxonomy" id="50717"/>
    <lineage>
        <taxon>Bacteria</taxon>
        <taxon>Bacillati</taxon>
        <taxon>Bacillota</taxon>
        <taxon>Bacilli</taxon>
        <taxon>Bacillales</taxon>
        <taxon>Bacillaceae</taxon>
        <taxon>Salimicrobium</taxon>
    </lineage>
</organism>
<dbReference type="PROSITE" id="PS51278">
    <property type="entry name" value="GATASE_TYPE_2"/>
    <property type="match status" value="1"/>
</dbReference>
<evidence type="ECO:0000256" key="4">
    <source>
        <dbReference type="ARBA" id="ARBA00022679"/>
    </source>
</evidence>
<protein>
    <recommendedName>
        <fullName evidence="7">Amidophosphoribosyltransferase</fullName>
        <shortName evidence="7">ATase</shortName>
        <ecNumber evidence="7">2.4.2.14</ecNumber>
    </recommendedName>
    <alternativeName>
        <fullName evidence="7">Glutamine phosphoribosylpyrophosphate amidotransferase</fullName>
        <shortName evidence="7">GPATase</shortName>
    </alternativeName>
</protein>
<evidence type="ECO:0000256" key="2">
    <source>
        <dbReference type="ARBA" id="ARBA00010138"/>
    </source>
</evidence>
<dbReference type="NCBIfam" id="TIGR01134">
    <property type="entry name" value="purF"/>
    <property type="match status" value="1"/>
</dbReference>
<dbReference type="HAMAP" id="MF_01931">
    <property type="entry name" value="PurF"/>
    <property type="match status" value="1"/>
</dbReference>
<evidence type="ECO:0000313" key="11">
    <source>
        <dbReference type="Proteomes" id="UP000198647"/>
    </source>
</evidence>
<feature type="binding site" evidence="7">
    <location>
        <position position="246"/>
    </location>
    <ligand>
        <name>[4Fe-4S] cluster</name>
        <dbReference type="ChEBI" id="CHEBI:49883"/>
    </ligand>
</feature>
<keyword evidence="5 7" id="KW-0658">Purine biosynthesis</keyword>
<dbReference type="InterPro" id="IPR035584">
    <property type="entry name" value="PurF_N"/>
</dbReference>
<feature type="binding site" evidence="7">
    <location>
        <position position="293"/>
    </location>
    <ligand>
        <name>Mg(2+)</name>
        <dbReference type="ChEBI" id="CHEBI:18420"/>
    </ligand>
</feature>
<evidence type="ECO:0000256" key="5">
    <source>
        <dbReference type="ARBA" id="ARBA00022755"/>
    </source>
</evidence>
<feature type="binding site" evidence="7">
    <location>
        <position position="355"/>
    </location>
    <ligand>
        <name>Mg(2+)</name>
        <dbReference type="ChEBI" id="CHEBI:18420"/>
    </ligand>
</feature>
<keyword evidence="4 7" id="KW-0808">Transferase</keyword>
<dbReference type="InterPro" id="IPR029057">
    <property type="entry name" value="PRTase-like"/>
</dbReference>
<sequence length="470" mass="51126">MPGEIRGLNEECGVFGVFGHPEAAQLTYYGLHALQHRGQEGAGVVTTDGENVHAVKGHGLVNEVFSENQLVELVGYASVGHVRYATAGDGGYENIQPLLFRTQKESMALAHNGNLVNAQGLKNQLEAQGSILQTTSDTEVIAHLIQRAGNVYKEEAIAQALSMVKGAYSLAILTETCMYVAMDPRGLRPLSIGKLGDAYIVSSETCAFDVIGATHVREVKPGELIKIDEDGMKSRRFTSKIQRTLCSMEYVYFSRPDSDLDGKNVHASRKTMGRKLAEESFVEADVVTGVPDSSISAAIGYAEEASLPYELGLIKNRYVGRTFIQPSQELREQGVKMKLSAVRGIVEGKRVVMVDDSIVRGTTSRRIVQMLKDAGATEVHVRIASPPIKNPCYYGIDTSTSGELLAATRTLEEMKEEIGADSLHFLSTDGLESSIHEGEQSLEHGSCQACFTGNYPTEIFPSTIPPYEKE</sequence>
<feature type="binding site" evidence="7">
    <location>
        <position position="450"/>
    </location>
    <ligand>
        <name>[4Fe-4S] cluster</name>
        <dbReference type="ChEBI" id="CHEBI:49883"/>
    </ligand>
</feature>
<keyword evidence="7" id="KW-0408">Iron</keyword>